<dbReference type="Proteomes" id="UP000054978">
    <property type="component" value="Unassembled WGS sequence"/>
</dbReference>
<accession>A0A158B194</accession>
<feature type="transmembrane region" description="Helical" evidence="2">
    <location>
        <begin position="6"/>
        <end position="28"/>
    </location>
</feature>
<protein>
    <submittedName>
        <fullName evidence="3">Uncharacterized protein</fullName>
    </submittedName>
</protein>
<evidence type="ECO:0000256" key="2">
    <source>
        <dbReference type="SAM" id="Phobius"/>
    </source>
</evidence>
<feature type="region of interest" description="Disordered" evidence="1">
    <location>
        <begin position="35"/>
        <end position="69"/>
    </location>
</feature>
<evidence type="ECO:0000313" key="4">
    <source>
        <dbReference type="Proteomes" id="UP000054978"/>
    </source>
</evidence>
<comment type="caution">
    <text evidence="3">The sequence shown here is derived from an EMBL/GenBank/DDBJ whole genome shotgun (WGS) entry which is preliminary data.</text>
</comment>
<keyword evidence="4" id="KW-1185">Reference proteome</keyword>
<name>A0A158B194_9BURK</name>
<organism evidence="3 4">
    <name type="scientific">Caballeronia ptereochthonis</name>
    <dbReference type="NCBI Taxonomy" id="1777144"/>
    <lineage>
        <taxon>Bacteria</taxon>
        <taxon>Pseudomonadati</taxon>
        <taxon>Pseudomonadota</taxon>
        <taxon>Betaproteobacteria</taxon>
        <taxon>Burkholderiales</taxon>
        <taxon>Burkholderiaceae</taxon>
        <taxon>Caballeronia</taxon>
    </lineage>
</organism>
<gene>
    <name evidence="3" type="ORF">AWB83_02628</name>
</gene>
<proteinExistence type="predicted"/>
<evidence type="ECO:0000313" key="3">
    <source>
        <dbReference type="EMBL" id="SAK63835.1"/>
    </source>
</evidence>
<dbReference type="AlphaFoldDB" id="A0A158B194"/>
<reference evidence="3" key="1">
    <citation type="submission" date="2016-01" db="EMBL/GenBank/DDBJ databases">
        <authorList>
            <person name="Peeters C."/>
        </authorList>
    </citation>
    <scope>NUCLEOTIDE SEQUENCE [LARGE SCALE GENOMIC DNA]</scope>
    <source>
        <strain evidence="3">LMG 29326</strain>
    </source>
</reference>
<keyword evidence="2" id="KW-1133">Transmembrane helix</keyword>
<feature type="compositionally biased region" description="Basic and acidic residues" evidence="1">
    <location>
        <begin position="54"/>
        <end position="69"/>
    </location>
</feature>
<keyword evidence="2" id="KW-0812">Transmembrane</keyword>
<evidence type="ECO:0000256" key="1">
    <source>
        <dbReference type="SAM" id="MobiDB-lite"/>
    </source>
</evidence>
<keyword evidence="2" id="KW-0472">Membrane</keyword>
<sequence>MYWLNVIGTLAVGAVVVLAIVALFDIVIRVPRTKRLSSDQSVDDSRHPATNRAEAARRQEFTRSEGTER</sequence>
<dbReference type="EMBL" id="FCOB02000011">
    <property type="protein sequence ID" value="SAK63835.1"/>
    <property type="molecule type" value="Genomic_DNA"/>
</dbReference>